<dbReference type="Pfam" id="PF12796">
    <property type="entry name" value="Ank_2"/>
    <property type="match status" value="2"/>
</dbReference>
<feature type="repeat" description="ANK" evidence="3">
    <location>
        <begin position="475"/>
        <end position="507"/>
    </location>
</feature>
<feature type="repeat" description="ANK" evidence="3">
    <location>
        <begin position="340"/>
        <end position="379"/>
    </location>
</feature>
<evidence type="ECO:0000313" key="5">
    <source>
        <dbReference type="Proteomes" id="UP000078397"/>
    </source>
</evidence>
<feature type="repeat" description="ANK" evidence="3">
    <location>
        <begin position="306"/>
        <end position="330"/>
    </location>
</feature>
<keyword evidence="2 3" id="KW-0040">ANK repeat</keyword>
<dbReference type="Pfam" id="PF00023">
    <property type="entry name" value="Ank"/>
    <property type="match status" value="1"/>
</dbReference>
<evidence type="ECO:0000313" key="4">
    <source>
        <dbReference type="EMBL" id="OAQ70184.1"/>
    </source>
</evidence>
<dbReference type="PROSITE" id="PS50088">
    <property type="entry name" value="ANK_REPEAT"/>
    <property type="match status" value="4"/>
</dbReference>
<dbReference type="InterPro" id="IPR002110">
    <property type="entry name" value="Ankyrin_rpt"/>
</dbReference>
<dbReference type="InterPro" id="IPR036770">
    <property type="entry name" value="Ankyrin_rpt-contain_sf"/>
</dbReference>
<name>A0A179FX22_METCM</name>
<dbReference type="SMART" id="SM00248">
    <property type="entry name" value="ANK"/>
    <property type="match status" value="8"/>
</dbReference>
<accession>A0A179FX22</accession>
<dbReference type="GeneID" id="28846293"/>
<organism evidence="4 5">
    <name type="scientific">Pochonia chlamydosporia 170</name>
    <dbReference type="NCBI Taxonomy" id="1380566"/>
    <lineage>
        <taxon>Eukaryota</taxon>
        <taxon>Fungi</taxon>
        <taxon>Dikarya</taxon>
        <taxon>Ascomycota</taxon>
        <taxon>Pezizomycotina</taxon>
        <taxon>Sordariomycetes</taxon>
        <taxon>Hypocreomycetidae</taxon>
        <taxon>Hypocreales</taxon>
        <taxon>Clavicipitaceae</taxon>
        <taxon>Pochonia</taxon>
    </lineage>
</organism>
<comment type="caution">
    <text evidence="4">The sequence shown here is derived from an EMBL/GenBank/DDBJ whole genome shotgun (WGS) entry which is preliminary data.</text>
</comment>
<dbReference type="EMBL" id="LSBJ02000002">
    <property type="protein sequence ID" value="OAQ70184.1"/>
    <property type="molecule type" value="Genomic_DNA"/>
</dbReference>
<dbReference type="PANTHER" id="PTHR24198:SF165">
    <property type="entry name" value="ANKYRIN REPEAT-CONTAINING PROTEIN-RELATED"/>
    <property type="match status" value="1"/>
</dbReference>
<dbReference type="RefSeq" id="XP_018146721.1">
    <property type="nucleotide sequence ID" value="XM_018282299.1"/>
</dbReference>
<dbReference type="PRINTS" id="PR01415">
    <property type="entry name" value="ANKYRIN"/>
</dbReference>
<dbReference type="AlphaFoldDB" id="A0A179FX22"/>
<protein>
    <submittedName>
        <fullName evidence="4">Ankyrin repeat protein</fullName>
    </submittedName>
</protein>
<keyword evidence="1" id="KW-0677">Repeat</keyword>
<sequence length="648" mass="71906">MINLRDLPLSLLLDIGEWIPDRESLSAWIRTSRYFYTALNRHLYKLHIKHDKPSHSCLFWAAQVGRLDTFTLAHRLGADLDVTRPTRSSKVPPSPLHAAIQNLHPDIVRYIVHNGGAVHSPAWVQSMGRPYPLGKALHVRNLKQGASGVRKRQEILEILIRGGATLVDEQEPALPGAAAMNKKDIVSLLLQQPLVGVNDYTRRGYTALHMVSQNGHAELARYLLDQPGIDIYAEPPFGSDTALDMAVRGGHLDIVRQLLMWHGLHPDAAFELTKKAFAEALVGGQTRICEYLITLPDITGAMVLRDASTALHLAASHQDANIAQILLERSTVDLGALDANGRTVLHTLAAVVDLRGQRKRAEVAKMLVERGIDIDRRDMDGHTAVCHAVVRGAYLVATQLLESGANPTLGTVSPSGDYTWTLIHECFSPNRRESPWHEARMELVEMIIQCDPESVHKESVVKDARLRRIKNAPFDGTPLLFAVLYDGNLDMIQILIDNGAKVDSVATSRRINDTGSRYSIIQALLSYEMTLKFPVYSDNWAGRGKEVPPLTDDLRERLVVLLGNGARIDPEHGQQSVLEFACELQMAGNSQLLGHLFDLAKLKNVNLEHVQYLIGKYSSEGAEDAMSSELAAELQEWMDVRLLPELET</sequence>
<dbReference type="PANTHER" id="PTHR24198">
    <property type="entry name" value="ANKYRIN REPEAT AND PROTEIN KINASE DOMAIN-CONTAINING PROTEIN"/>
    <property type="match status" value="1"/>
</dbReference>
<keyword evidence="5" id="KW-1185">Reference proteome</keyword>
<reference evidence="4 5" key="1">
    <citation type="journal article" date="2016" name="PLoS Pathog.">
        <title>Biosynthesis of antibiotic leucinostatins in bio-control fungus Purpureocillium lilacinum and their inhibition on phytophthora revealed by genome mining.</title>
        <authorList>
            <person name="Wang G."/>
            <person name="Liu Z."/>
            <person name="Lin R."/>
            <person name="Li E."/>
            <person name="Mao Z."/>
            <person name="Ling J."/>
            <person name="Yang Y."/>
            <person name="Yin W.B."/>
            <person name="Xie B."/>
        </authorList>
    </citation>
    <scope>NUCLEOTIDE SEQUENCE [LARGE SCALE GENOMIC DNA]</scope>
    <source>
        <strain evidence="4">170</strain>
    </source>
</reference>
<evidence type="ECO:0000256" key="3">
    <source>
        <dbReference type="PROSITE-ProRule" id="PRU00023"/>
    </source>
</evidence>
<dbReference type="Proteomes" id="UP000078397">
    <property type="component" value="Unassembled WGS sequence"/>
</dbReference>
<dbReference type="PROSITE" id="PS50297">
    <property type="entry name" value="ANK_REP_REGION"/>
    <property type="match status" value="2"/>
</dbReference>
<gene>
    <name evidence="4" type="ORF">VFPPC_02692</name>
</gene>
<dbReference type="OrthoDB" id="341259at2759"/>
<feature type="repeat" description="ANK" evidence="3">
    <location>
        <begin position="203"/>
        <end position="225"/>
    </location>
</feature>
<dbReference type="KEGG" id="pchm:VFPPC_02692"/>
<evidence type="ECO:0000256" key="2">
    <source>
        <dbReference type="ARBA" id="ARBA00023043"/>
    </source>
</evidence>
<dbReference type="STRING" id="1380566.A0A179FX22"/>
<evidence type="ECO:0000256" key="1">
    <source>
        <dbReference type="ARBA" id="ARBA00022737"/>
    </source>
</evidence>
<dbReference type="Gene3D" id="1.25.40.20">
    <property type="entry name" value="Ankyrin repeat-containing domain"/>
    <property type="match status" value="2"/>
</dbReference>
<dbReference type="SUPFAM" id="SSF48403">
    <property type="entry name" value="Ankyrin repeat"/>
    <property type="match status" value="2"/>
</dbReference>
<proteinExistence type="predicted"/>